<dbReference type="GO" id="GO:0015012">
    <property type="term" value="P:heparan sulfate proteoglycan biosynthetic process"/>
    <property type="evidence" value="ECO:0007669"/>
    <property type="project" value="UniProtKB-ARBA"/>
</dbReference>
<dbReference type="GO" id="GO:0016757">
    <property type="term" value="F:glycosyltransferase activity"/>
    <property type="evidence" value="ECO:0007669"/>
    <property type="project" value="InterPro"/>
</dbReference>
<reference evidence="3" key="1">
    <citation type="submission" date="2018-11" db="EMBL/GenBank/DDBJ databases">
        <authorList>
            <person name="Alioto T."/>
            <person name="Alioto T."/>
        </authorList>
    </citation>
    <scope>NUCLEOTIDE SEQUENCE</scope>
</reference>
<dbReference type="OrthoDB" id="1924787at2759"/>
<evidence type="ECO:0000256" key="1">
    <source>
        <dbReference type="ARBA" id="ARBA00010271"/>
    </source>
</evidence>
<feature type="domain" description="Exostosin GT47" evidence="2">
    <location>
        <begin position="23"/>
        <end position="343"/>
    </location>
</feature>
<dbReference type="EMBL" id="UYJE01007203">
    <property type="protein sequence ID" value="VDI52607.1"/>
    <property type="molecule type" value="Genomic_DNA"/>
</dbReference>
<comment type="caution">
    <text evidence="3">The sequence shown here is derived from an EMBL/GenBank/DDBJ whole genome shotgun (WGS) entry which is preliminary data.</text>
</comment>
<name>A0A8B6FRP8_MYTGA</name>
<comment type="similarity">
    <text evidence="1">Belongs to the glycosyltransferase 47 family.</text>
</comment>
<dbReference type="InterPro" id="IPR004263">
    <property type="entry name" value="Exostosin"/>
</dbReference>
<proteinExistence type="inferred from homology"/>
<dbReference type="PANTHER" id="PTHR11062:SF281">
    <property type="entry name" value="EXOSTOSIN-LIKE 2"/>
    <property type="match status" value="1"/>
</dbReference>
<dbReference type="PANTHER" id="PTHR11062">
    <property type="entry name" value="EXOSTOSIN HEPARAN SULFATE GLYCOSYLTRANSFERASE -RELATED"/>
    <property type="match status" value="1"/>
</dbReference>
<evidence type="ECO:0000313" key="4">
    <source>
        <dbReference type="Proteomes" id="UP000596742"/>
    </source>
</evidence>
<evidence type="ECO:0000259" key="2">
    <source>
        <dbReference type="Pfam" id="PF03016"/>
    </source>
</evidence>
<keyword evidence="4" id="KW-1185">Reference proteome</keyword>
<dbReference type="InterPro" id="IPR040911">
    <property type="entry name" value="Exostosin_GT47"/>
</dbReference>
<gene>
    <name evidence="3" type="ORF">MGAL_10B018143</name>
</gene>
<protein>
    <recommendedName>
        <fullName evidence="2">Exostosin GT47 domain-containing protein</fullName>
    </recommendedName>
</protein>
<sequence length="429" mass="50473">MRSVNSETPKEVTKRKDSDQEHKKAFRFYIYDIPELLNTNITNCKFVQPFMCVDFQDKGFGTEMFVDGFDEEISFRATSQFSIEMIIHNKLKTNRLRTYNPDEADVFYVPAYFGLLELCYEESTRKKFQVLQELMTKNVYFHSGKPHISTLGLLYVWMPPDVNLEAHFEKNGKQILTFLTYESVHTKSTGSLSEIVIPYPSYGHFLHSRERTLYTNPLQSRNIFILIPIGEYYYEHSKRYNLLRDVTTVTDASYDYFMEENINKTFECVQYITGECPQVITQYVIQWMQHSVFCLQPRGDTDSRKSFYDSVMSGCIPVIIPKSTNPYAFQDFIDYEKFSVILPFSYLDLGNESINDILADIPRYKVASLHLNVRKIAQYLQYSISDNEELNEESDALQLIFMALSDRFKIPYDKKHLYNLHTNHDNEYD</sequence>
<dbReference type="Pfam" id="PF03016">
    <property type="entry name" value="Exostosin_GT47"/>
    <property type="match status" value="1"/>
</dbReference>
<dbReference type="AlphaFoldDB" id="A0A8B6FRP8"/>
<organism evidence="3 4">
    <name type="scientific">Mytilus galloprovincialis</name>
    <name type="common">Mediterranean mussel</name>
    <dbReference type="NCBI Taxonomy" id="29158"/>
    <lineage>
        <taxon>Eukaryota</taxon>
        <taxon>Metazoa</taxon>
        <taxon>Spiralia</taxon>
        <taxon>Lophotrochozoa</taxon>
        <taxon>Mollusca</taxon>
        <taxon>Bivalvia</taxon>
        <taxon>Autobranchia</taxon>
        <taxon>Pteriomorphia</taxon>
        <taxon>Mytilida</taxon>
        <taxon>Mytiloidea</taxon>
        <taxon>Mytilidae</taxon>
        <taxon>Mytilinae</taxon>
        <taxon>Mytilus</taxon>
    </lineage>
</organism>
<accession>A0A8B6FRP8</accession>
<dbReference type="Proteomes" id="UP000596742">
    <property type="component" value="Unassembled WGS sequence"/>
</dbReference>
<evidence type="ECO:0000313" key="3">
    <source>
        <dbReference type="EMBL" id="VDI52607.1"/>
    </source>
</evidence>